<dbReference type="SUPFAM" id="SSF117892">
    <property type="entry name" value="Band 7/SPFH domain"/>
    <property type="match status" value="1"/>
</dbReference>
<name>A0AAW8B2F7_9GAMM</name>
<comment type="subcellular location">
    <subcellularLocation>
        <location evidence="1">Membrane</location>
        <topology evidence="1">Single-pass membrane protein</topology>
    </subcellularLocation>
</comment>
<evidence type="ECO:0000259" key="4">
    <source>
        <dbReference type="Pfam" id="PF01145"/>
    </source>
</evidence>
<dbReference type="Gene3D" id="3.30.479.30">
    <property type="entry name" value="Band 7 domain"/>
    <property type="match status" value="1"/>
</dbReference>
<dbReference type="PANTHER" id="PTHR42911:SF1">
    <property type="entry name" value="MODULATOR OF FTSH PROTEASE HFLC"/>
    <property type="match status" value="1"/>
</dbReference>
<dbReference type="Pfam" id="PF01145">
    <property type="entry name" value="Band_7"/>
    <property type="match status" value="1"/>
</dbReference>
<dbReference type="RefSeq" id="WP_305169624.1">
    <property type="nucleotide sequence ID" value="NZ_JAUUUU010000001.1"/>
</dbReference>
<dbReference type="PANTHER" id="PTHR42911">
    <property type="entry name" value="MODULATOR OF FTSH PROTEASE HFLC"/>
    <property type="match status" value="1"/>
</dbReference>
<evidence type="ECO:0000313" key="5">
    <source>
        <dbReference type="EMBL" id="MDP1520111.1"/>
    </source>
</evidence>
<dbReference type="AlphaFoldDB" id="A0AAW8B2F7"/>
<dbReference type="GO" id="GO:0016020">
    <property type="term" value="C:membrane"/>
    <property type="evidence" value="ECO:0007669"/>
    <property type="project" value="UniProtKB-SubCell"/>
</dbReference>
<feature type="domain" description="Band 7" evidence="4">
    <location>
        <begin position="53"/>
        <end position="227"/>
    </location>
</feature>
<dbReference type="InterPro" id="IPR036013">
    <property type="entry name" value="Band_7/SPFH_dom_sf"/>
</dbReference>
<evidence type="ECO:0000256" key="1">
    <source>
        <dbReference type="ARBA" id="ARBA00004167"/>
    </source>
</evidence>
<protein>
    <submittedName>
        <fullName evidence="5">SPFH domain-containing protein</fullName>
    </submittedName>
</protein>
<gene>
    <name evidence="5" type="ORF">Q8A57_03930</name>
</gene>
<evidence type="ECO:0000256" key="3">
    <source>
        <dbReference type="SAM" id="Phobius"/>
    </source>
</evidence>
<feature type="coiled-coil region" evidence="2">
    <location>
        <begin position="231"/>
        <end position="258"/>
    </location>
</feature>
<keyword evidence="2" id="KW-0175">Coiled coil</keyword>
<reference evidence="5" key="1">
    <citation type="journal article" date="2010" name="Int. J. Syst. Evol. Microbiol.">
        <title>Porticoccus litoralis gen. nov., sp. nov., a gammaproteobacterium isolated from the Yellow Sea.</title>
        <authorList>
            <person name="Oh H.M."/>
            <person name="Kim H."/>
            <person name="Kim K.M."/>
            <person name="Min G.S."/>
            <person name="Cho J.C."/>
        </authorList>
    </citation>
    <scope>NUCLEOTIDE SEQUENCE</scope>
    <source>
        <strain evidence="5">DSM 25064</strain>
    </source>
</reference>
<keyword evidence="6" id="KW-1185">Reference proteome</keyword>
<comment type="caution">
    <text evidence="5">The sequence shown here is derived from an EMBL/GenBank/DDBJ whole genome shotgun (WGS) entry which is preliminary data.</text>
</comment>
<keyword evidence="3" id="KW-0812">Transmembrane</keyword>
<evidence type="ECO:0000313" key="6">
    <source>
        <dbReference type="Proteomes" id="UP001178354"/>
    </source>
</evidence>
<organism evidence="5 6">
    <name type="scientific">Porticoccus litoralis</name>
    <dbReference type="NCBI Taxonomy" id="434086"/>
    <lineage>
        <taxon>Bacteria</taxon>
        <taxon>Pseudomonadati</taxon>
        <taxon>Pseudomonadota</taxon>
        <taxon>Gammaproteobacteria</taxon>
        <taxon>Cellvibrionales</taxon>
        <taxon>Porticoccaceae</taxon>
        <taxon>Porticoccus</taxon>
    </lineage>
</organism>
<sequence>MTKLFLAVLFLIIGTIIVLNKSNGTPTERRINIVGYLCWVVSAILLLMSVVITVPAGHVKVATLFGKVQDNNYREGLHIVNPLLAFTAFDLRQKTHLETAGIPAEDKLITKMDVSVQYRTVGEMAPDILRNTGTTEALIQVHMIPKLRSILREQGKGVAVSQDFFKEAVQRQLQETLQLGLAEFLAPKGLQIETILIRDVQLPEVIRTAITETKKREQEVLKQQAELERFATEQDQKVKQAESELKAAKLEAQKIKELADAEAYKINVINKTLAQSPNYIELKRVEQWNGVLPVYAGGENIPMIDLRKTGKN</sequence>
<keyword evidence="3" id="KW-1133">Transmembrane helix</keyword>
<dbReference type="EMBL" id="JAUUUU010000001">
    <property type="protein sequence ID" value="MDP1520111.1"/>
    <property type="molecule type" value="Genomic_DNA"/>
</dbReference>
<dbReference type="Proteomes" id="UP001178354">
    <property type="component" value="Unassembled WGS sequence"/>
</dbReference>
<keyword evidence="3" id="KW-0472">Membrane</keyword>
<evidence type="ECO:0000256" key="2">
    <source>
        <dbReference type="SAM" id="Coils"/>
    </source>
</evidence>
<accession>A0AAW8B2F7</accession>
<proteinExistence type="predicted"/>
<reference evidence="5" key="2">
    <citation type="submission" date="2023-08" db="EMBL/GenBank/DDBJ databases">
        <authorList>
            <person name="Luo J."/>
        </authorList>
    </citation>
    <scope>NUCLEOTIDE SEQUENCE</scope>
    <source>
        <strain evidence="5">DSM 25064</strain>
    </source>
</reference>
<dbReference type="InterPro" id="IPR001107">
    <property type="entry name" value="Band_7"/>
</dbReference>
<feature type="transmembrane region" description="Helical" evidence="3">
    <location>
        <begin position="34"/>
        <end position="57"/>
    </location>
</feature>